<evidence type="ECO:0000313" key="3">
    <source>
        <dbReference type="Proteomes" id="UP000545037"/>
    </source>
</evidence>
<dbReference type="Gene3D" id="3.40.50.150">
    <property type="entry name" value="Vaccinia Virus protein VP39"/>
    <property type="match status" value="1"/>
</dbReference>
<evidence type="ECO:0000259" key="1">
    <source>
        <dbReference type="Pfam" id="PF13649"/>
    </source>
</evidence>
<keyword evidence="3" id="KW-1185">Reference proteome</keyword>
<keyword evidence="2" id="KW-0808">Transferase</keyword>
<name>A0A7W9CGP2_9CAUL</name>
<dbReference type="Pfam" id="PF13649">
    <property type="entry name" value="Methyltransf_25"/>
    <property type="match status" value="1"/>
</dbReference>
<dbReference type="GO" id="GO:0008757">
    <property type="term" value="F:S-adenosylmethionine-dependent methyltransferase activity"/>
    <property type="evidence" value="ECO:0007669"/>
    <property type="project" value="InterPro"/>
</dbReference>
<protein>
    <submittedName>
        <fullName evidence="2">2-polyprenyl-3-methyl-5-hydroxy-6-metoxy-1, 4-benzoquinol methylase</fullName>
    </submittedName>
</protein>
<dbReference type="InterPro" id="IPR041698">
    <property type="entry name" value="Methyltransf_25"/>
</dbReference>
<sequence length="408" mass="44952">MNFCETDLEAFVAESDRLGGPGAPGCDAYWAGFTYQPTFQVDQALDPFSDAYVDAQLTLYAEISGRAFDQNQNEQAAFDVAPYAAAVNPYNHPDPSVLALHLRRLTKAIHLAGVNRGDHLLDMGCGWGLSSEIAAYSGLQVTAVDINPGFVELVNTRAARLGWDIKAELGTFDDFKPAAPVDMVLFYECLHHALRPWTVLERLAGSLVMPAGRIVLAGEPINATWWEHWGLRLDALSVYCIRKFGWFESGWSLEFIRAVFHRCGLSLQVAEDSDATVGYTLIGRMNQIETMTGDVFLARNESSGFITEGLYGILSDRGWIEVVFPENAIRAQIALLNVRASPLKLRLTSGTTVLMDGEIPNGQTKVVLTRTTPSVRLEFEAETWVPDSELANGDLRDLSLHLAEVCFS</sequence>
<accession>A0A7W9CGP2</accession>
<dbReference type="SUPFAM" id="SSF53335">
    <property type="entry name" value="S-adenosyl-L-methionine-dependent methyltransferases"/>
    <property type="match status" value="1"/>
</dbReference>
<gene>
    <name evidence="2" type="ORF">GGR13_000877</name>
</gene>
<evidence type="ECO:0000313" key="2">
    <source>
        <dbReference type="EMBL" id="MBB5745305.1"/>
    </source>
</evidence>
<dbReference type="CDD" id="cd02440">
    <property type="entry name" value="AdoMet_MTases"/>
    <property type="match status" value="1"/>
</dbReference>
<dbReference type="InterPro" id="IPR029063">
    <property type="entry name" value="SAM-dependent_MTases_sf"/>
</dbReference>
<dbReference type="GO" id="GO:0032259">
    <property type="term" value="P:methylation"/>
    <property type="evidence" value="ECO:0007669"/>
    <property type="project" value="UniProtKB-KW"/>
</dbReference>
<comment type="caution">
    <text evidence="2">The sequence shown here is derived from an EMBL/GenBank/DDBJ whole genome shotgun (WGS) entry which is preliminary data.</text>
</comment>
<dbReference type="AlphaFoldDB" id="A0A7W9CGP2"/>
<keyword evidence="2" id="KW-0489">Methyltransferase</keyword>
<dbReference type="EMBL" id="JACHOR010000001">
    <property type="protein sequence ID" value="MBB5745305.1"/>
    <property type="molecule type" value="Genomic_DNA"/>
</dbReference>
<reference evidence="2 3" key="1">
    <citation type="submission" date="2020-08" db="EMBL/GenBank/DDBJ databases">
        <title>Genomic Encyclopedia of Type Strains, Phase IV (KMG-IV): sequencing the most valuable type-strain genomes for metagenomic binning, comparative biology and taxonomic classification.</title>
        <authorList>
            <person name="Goeker M."/>
        </authorList>
    </citation>
    <scope>NUCLEOTIDE SEQUENCE [LARGE SCALE GENOMIC DNA]</scope>
    <source>
        <strain evidence="2 3">DSM 4737</strain>
    </source>
</reference>
<organism evidence="2 3">
    <name type="scientific">Brevundimonas variabilis</name>
    <dbReference type="NCBI Taxonomy" id="74312"/>
    <lineage>
        <taxon>Bacteria</taxon>
        <taxon>Pseudomonadati</taxon>
        <taxon>Pseudomonadota</taxon>
        <taxon>Alphaproteobacteria</taxon>
        <taxon>Caulobacterales</taxon>
        <taxon>Caulobacteraceae</taxon>
        <taxon>Brevundimonas</taxon>
    </lineage>
</organism>
<dbReference type="Proteomes" id="UP000545037">
    <property type="component" value="Unassembled WGS sequence"/>
</dbReference>
<dbReference type="RefSeq" id="WP_183212200.1">
    <property type="nucleotide sequence ID" value="NZ_JACHOR010000001.1"/>
</dbReference>
<proteinExistence type="predicted"/>
<feature type="domain" description="Methyltransferase" evidence="1">
    <location>
        <begin position="121"/>
        <end position="201"/>
    </location>
</feature>